<proteinExistence type="predicted"/>
<evidence type="ECO:0008006" key="4">
    <source>
        <dbReference type="Google" id="ProtNLM"/>
    </source>
</evidence>
<evidence type="ECO:0000313" key="2">
    <source>
        <dbReference type="EMBL" id="KAK0407828.1"/>
    </source>
</evidence>
<feature type="region of interest" description="Disordered" evidence="1">
    <location>
        <begin position="1"/>
        <end position="43"/>
    </location>
</feature>
<dbReference type="AlphaFoldDB" id="A0AA39HKZ6"/>
<feature type="compositionally biased region" description="Polar residues" evidence="1">
    <location>
        <begin position="8"/>
        <end position="27"/>
    </location>
</feature>
<accession>A0AA39HKZ6</accession>
<dbReference type="CDD" id="cd00173">
    <property type="entry name" value="SH2"/>
    <property type="match status" value="1"/>
</dbReference>
<dbReference type="PANTHER" id="PTHR31128">
    <property type="entry name" value="PROTEIN CBR-CLEC-135-RELATED"/>
    <property type="match status" value="1"/>
</dbReference>
<name>A0AA39HKZ6_9BILA</name>
<dbReference type="SUPFAM" id="SSF55550">
    <property type="entry name" value="SH2 domain"/>
    <property type="match status" value="1"/>
</dbReference>
<dbReference type="EMBL" id="JAUCMV010000003">
    <property type="protein sequence ID" value="KAK0407828.1"/>
    <property type="molecule type" value="Genomic_DNA"/>
</dbReference>
<reference evidence="2" key="1">
    <citation type="submission" date="2023-06" db="EMBL/GenBank/DDBJ databases">
        <title>Genomic analysis of the entomopathogenic nematode Steinernema hermaphroditum.</title>
        <authorList>
            <person name="Schwarz E.M."/>
            <person name="Heppert J.K."/>
            <person name="Baniya A."/>
            <person name="Schwartz H.T."/>
            <person name="Tan C.-H."/>
            <person name="Antoshechkin I."/>
            <person name="Sternberg P.W."/>
            <person name="Goodrich-Blair H."/>
            <person name="Dillman A.R."/>
        </authorList>
    </citation>
    <scope>NUCLEOTIDE SEQUENCE</scope>
    <source>
        <strain evidence="2">PS9179</strain>
        <tissue evidence="2">Whole animal</tissue>
    </source>
</reference>
<comment type="caution">
    <text evidence="2">The sequence shown here is derived from an EMBL/GenBank/DDBJ whole genome shotgun (WGS) entry which is preliminary data.</text>
</comment>
<organism evidence="2 3">
    <name type="scientific">Steinernema hermaphroditum</name>
    <dbReference type="NCBI Taxonomy" id="289476"/>
    <lineage>
        <taxon>Eukaryota</taxon>
        <taxon>Metazoa</taxon>
        <taxon>Ecdysozoa</taxon>
        <taxon>Nematoda</taxon>
        <taxon>Chromadorea</taxon>
        <taxon>Rhabditida</taxon>
        <taxon>Tylenchina</taxon>
        <taxon>Panagrolaimomorpha</taxon>
        <taxon>Strongyloidoidea</taxon>
        <taxon>Steinernematidae</taxon>
        <taxon>Steinernema</taxon>
    </lineage>
</organism>
<dbReference type="Proteomes" id="UP001175271">
    <property type="component" value="Unassembled WGS sequence"/>
</dbReference>
<dbReference type="InterPro" id="IPR036860">
    <property type="entry name" value="SH2_dom_sf"/>
</dbReference>
<evidence type="ECO:0000313" key="3">
    <source>
        <dbReference type="Proteomes" id="UP001175271"/>
    </source>
</evidence>
<keyword evidence="3" id="KW-1185">Reference proteome</keyword>
<sequence>MSDCVSDVSRSSAEQQDSSAKLSVSSTRRPRSHSKDKKHSEACSASQSSYVLVRTPVDKSKKGAKDAELYFIGSMTTNEVERVVQRGDFRLYYKLPRIERCELPVELKLFVVYHSTSGKIFHYPVITVSEPNEGRRFQVLYGDPRSLSFSTISDLVAHYRTYSYWCEKRNVFETFPVWQNDLVPEEPRCDSIYQ</sequence>
<evidence type="ECO:0000256" key="1">
    <source>
        <dbReference type="SAM" id="MobiDB-lite"/>
    </source>
</evidence>
<gene>
    <name evidence="2" type="ORF">QR680_003620</name>
</gene>
<feature type="compositionally biased region" description="Basic residues" evidence="1">
    <location>
        <begin position="28"/>
        <end position="37"/>
    </location>
</feature>
<protein>
    <recommendedName>
        <fullName evidence="4">SH2 domain-containing protein</fullName>
    </recommendedName>
</protein>
<dbReference type="PANTHER" id="PTHR31128:SF9">
    <property type="entry name" value="DUF3444 DOMAIN-CONTAINING PROTEIN-RELATED"/>
    <property type="match status" value="1"/>
</dbReference>